<gene>
    <name evidence="1" type="ORF">AGABI1DRAFT_86726</name>
</gene>
<dbReference type="InParanoid" id="K5VRQ8"/>
<dbReference type="KEGG" id="abp:AGABI1DRAFT86726"/>
<dbReference type="EMBL" id="JH971397">
    <property type="protein sequence ID" value="EKM77129.1"/>
    <property type="molecule type" value="Genomic_DNA"/>
</dbReference>
<name>K5VRQ8_AGABU</name>
<evidence type="ECO:0000313" key="2">
    <source>
        <dbReference type="Proteomes" id="UP000008493"/>
    </source>
</evidence>
<keyword evidence="2" id="KW-1185">Reference proteome</keyword>
<organism evidence="1 2">
    <name type="scientific">Agaricus bisporus var. burnettii (strain JB137-S8 / ATCC MYA-4627 / FGSC 10392)</name>
    <name type="common">White button mushroom</name>
    <dbReference type="NCBI Taxonomy" id="597362"/>
    <lineage>
        <taxon>Eukaryota</taxon>
        <taxon>Fungi</taxon>
        <taxon>Dikarya</taxon>
        <taxon>Basidiomycota</taxon>
        <taxon>Agaricomycotina</taxon>
        <taxon>Agaricomycetes</taxon>
        <taxon>Agaricomycetidae</taxon>
        <taxon>Agaricales</taxon>
        <taxon>Agaricineae</taxon>
        <taxon>Agaricaceae</taxon>
        <taxon>Agaricus</taxon>
    </lineage>
</organism>
<protein>
    <submittedName>
        <fullName evidence="1">Uncharacterized protein</fullName>
    </submittedName>
</protein>
<sequence length="52" mass="5740">MALDEDWSVNSEQYWCHASSTDDVAISSPQHLFQISKSLNHTSSLTSSSLPT</sequence>
<dbReference type="OMA" id="YWCHASS"/>
<dbReference type="HOGENOM" id="CLU_3086650_0_0_1"/>
<proteinExistence type="predicted"/>
<reference evidence="2" key="1">
    <citation type="journal article" date="2012" name="Proc. Natl. Acad. Sci. U.S.A.">
        <title>Genome sequence of the button mushroom Agaricus bisporus reveals mechanisms governing adaptation to a humic-rich ecological niche.</title>
        <authorList>
            <person name="Morin E."/>
            <person name="Kohler A."/>
            <person name="Baker A.R."/>
            <person name="Foulongne-Oriol M."/>
            <person name="Lombard V."/>
            <person name="Nagy L.G."/>
            <person name="Ohm R.A."/>
            <person name="Patyshakuliyeva A."/>
            <person name="Brun A."/>
            <person name="Aerts A.L."/>
            <person name="Bailey A.M."/>
            <person name="Billette C."/>
            <person name="Coutinho P.M."/>
            <person name="Deakin G."/>
            <person name="Doddapaneni H."/>
            <person name="Floudas D."/>
            <person name="Grimwood J."/>
            <person name="Hilden K."/>
            <person name="Kuees U."/>
            <person name="LaButti K.M."/>
            <person name="Lapidus A."/>
            <person name="Lindquist E.A."/>
            <person name="Lucas S.M."/>
            <person name="Murat C."/>
            <person name="Riley R.W."/>
            <person name="Salamov A.A."/>
            <person name="Schmutz J."/>
            <person name="Subramanian V."/>
            <person name="Woesten H.A.B."/>
            <person name="Xu J."/>
            <person name="Eastwood D.C."/>
            <person name="Foster G.D."/>
            <person name="Sonnenberg A.S."/>
            <person name="Cullen D."/>
            <person name="de Vries R.P."/>
            <person name="Lundell T."/>
            <person name="Hibbett D.S."/>
            <person name="Henrissat B."/>
            <person name="Burton K.S."/>
            <person name="Kerrigan R.W."/>
            <person name="Challen M.P."/>
            <person name="Grigoriev I.V."/>
            <person name="Martin F."/>
        </authorList>
    </citation>
    <scope>NUCLEOTIDE SEQUENCE [LARGE SCALE GENOMIC DNA]</scope>
    <source>
        <strain evidence="2">JB137-S8 / ATCC MYA-4627 / FGSC 10392</strain>
    </source>
</reference>
<dbReference type="GeneID" id="18832162"/>
<dbReference type="AlphaFoldDB" id="K5VRQ8"/>
<accession>K5VRQ8</accession>
<dbReference type="Proteomes" id="UP000008493">
    <property type="component" value="Unassembled WGS sequence"/>
</dbReference>
<dbReference type="RefSeq" id="XP_007332130.1">
    <property type="nucleotide sequence ID" value="XM_007332068.1"/>
</dbReference>
<evidence type="ECO:0000313" key="1">
    <source>
        <dbReference type="EMBL" id="EKM77129.1"/>
    </source>
</evidence>